<name>A0A6C7EB32_ILUCY</name>
<keyword evidence="5" id="KW-1185">Reference proteome</keyword>
<dbReference type="InterPro" id="IPR002772">
    <property type="entry name" value="Glyco_hydro_3_C"/>
</dbReference>
<dbReference type="SUPFAM" id="SSF52279">
    <property type="entry name" value="Beta-D-glucan exohydrolase, C-terminal domain"/>
    <property type="match status" value="1"/>
</dbReference>
<dbReference type="PANTHER" id="PTHR42715">
    <property type="entry name" value="BETA-GLUCOSIDASE"/>
    <property type="match status" value="1"/>
</dbReference>
<dbReference type="Gene3D" id="2.60.40.10">
    <property type="entry name" value="Immunoglobulins"/>
    <property type="match status" value="1"/>
</dbReference>
<dbReference type="InterPro" id="IPR001764">
    <property type="entry name" value="Glyco_hydro_3_N"/>
</dbReference>
<feature type="domain" description="PA14" evidence="3">
    <location>
        <begin position="420"/>
        <end position="574"/>
    </location>
</feature>
<dbReference type="Pfam" id="PF00933">
    <property type="entry name" value="Glyco_hydro_3"/>
    <property type="match status" value="1"/>
</dbReference>
<dbReference type="InterPro" id="IPR036881">
    <property type="entry name" value="Glyco_hydro_3_C_sf"/>
</dbReference>
<dbReference type="SUPFAM" id="SSF51445">
    <property type="entry name" value="(Trans)glycosidases"/>
    <property type="match status" value="1"/>
</dbReference>
<dbReference type="Gene3D" id="3.20.20.300">
    <property type="entry name" value="Glycoside hydrolase, family 3, N-terminal domain"/>
    <property type="match status" value="1"/>
</dbReference>
<dbReference type="InterPro" id="IPR050288">
    <property type="entry name" value="Cellulose_deg_GH3"/>
</dbReference>
<evidence type="ECO:0000259" key="3">
    <source>
        <dbReference type="PROSITE" id="PS51820"/>
    </source>
</evidence>
<evidence type="ECO:0000313" key="4">
    <source>
        <dbReference type="EMBL" id="BAN03947.1"/>
    </source>
</evidence>
<comment type="similarity">
    <text evidence="1">Belongs to the glycosyl hydrolase 3 family.</text>
</comment>
<dbReference type="EC" id="3.2.1.21" evidence="4"/>
<dbReference type="Pfam" id="PF14310">
    <property type="entry name" value="Fn3-like"/>
    <property type="match status" value="1"/>
</dbReference>
<organism evidence="4 5">
    <name type="scientific">Ilumatobacter coccineus (strain NBRC 103263 / KCTC 29153 / YM16-304)</name>
    <dbReference type="NCBI Taxonomy" id="1313172"/>
    <lineage>
        <taxon>Bacteria</taxon>
        <taxon>Bacillati</taxon>
        <taxon>Actinomycetota</taxon>
        <taxon>Acidimicrobiia</taxon>
        <taxon>Acidimicrobiales</taxon>
        <taxon>Ilumatobacteraceae</taxon>
        <taxon>Ilumatobacter</taxon>
    </lineage>
</organism>
<keyword evidence="4" id="KW-0326">Glycosidase</keyword>
<evidence type="ECO:0000256" key="1">
    <source>
        <dbReference type="ARBA" id="ARBA00005336"/>
    </source>
</evidence>
<keyword evidence="2 4" id="KW-0378">Hydrolase</keyword>
<dbReference type="Proteomes" id="UP000011863">
    <property type="component" value="Chromosome"/>
</dbReference>
<dbReference type="SMART" id="SM01217">
    <property type="entry name" value="Fn3_like"/>
    <property type="match status" value="1"/>
</dbReference>
<dbReference type="PANTHER" id="PTHR42715:SF3">
    <property type="entry name" value="BETA-GLUCOSIDASE B-RELATED"/>
    <property type="match status" value="1"/>
</dbReference>
<dbReference type="Gene3D" id="3.40.50.1700">
    <property type="entry name" value="Glycoside hydrolase family 3 C-terminal domain"/>
    <property type="match status" value="1"/>
</dbReference>
<proteinExistence type="inferred from homology"/>
<dbReference type="KEGG" id="aym:YM304_36330"/>
<dbReference type="InterPro" id="IPR036962">
    <property type="entry name" value="Glyco_hydro_3_N_sf"/>
</dbReference>
<dbReference type="Pfam" id="PF07691">
    <property type="entry name" value="PA14"/>
    <property type="match status" value="1"/>
</dbReference>
<dbReference type="PRINTS" id="PR00133">
    <property type="entry name" value="GLHYDRLASE3"/>
</dbReference>
<dbReference type="Pfam" id="PF01915">
    <property type="entry name" value="Glyco_hydro_3_C"/>
    <property type="match status" value="1"/>
</dbReference>
<dbReference type="InterPro" id="IPR037524">
    <property type="entry name" value="PA14/GLEYA"/>
</dbReference>
<dbReference type="InterPro" id="IPR011658">
    <property type="entry name" value="PA14_dom"/>
</dbReference>
<evidence type="ECO:0000256" key="2">
    <source>
        <dbReference type="ARBA" id="ARBA00022801"/>
    </source>
</evidence>
<dbReference type="EMBL" id="AP012057">
    <property type="protein sequence ID" value="BAN03947.1"/>
    <property type="molecule type" value="Genomic_DNA"/>
</dbReference>
<accession>A0A6C7EB32</accession>
<dbReference type="GO" id="GO:0008422">
    <property type="term" value="F:beta-glucosidase activity"/>
    <property type="evidence" value="ECO:0007669"/>
    <property type="project" value="UniProtKB-EC"/>
</dbReference>
<dbReference type="PROSITE" id="PS51820">
    <property type="entry name" value="PA14"/>
    <property type="match status" value="1"/>
</dbReference>
<sequence length="860" mass="92316">MTGTSTGARRGIICGVIDIDAALNALSLADKCRLVAGETNWRTKAFPEAGIPQLKMSDGPTGIRGEGHGSAGTPGVAVPAGITLGASWDPDLLGEIGDLLGREAVRKRAHVLLGPTVNLHRTPIGGRTFECYSEDPELSGALAASYVRAVQRHDVAVTVKHFVCNDTEIDRMTVDVDVDERPLRELYLRPFERAVKEGGAWGIMTAYNRVAGEFAAQNRRLLTDILRGEWGFDGFAVSDWFGVHEPVGAANAGLTLEMPAPVRVYGDRLLAAIEAGSVTEETVDGLVRDLLGVMNRTKADERNCDEPELSIDDPAERALTRRAAIGGTVLLRNEPIDSSGHPVLPVALDGLASMAVIGPNAVIDRSMGGGSASLTPFDHRTLLDALSDRVGPDTDVRYEPGVRIDRLTPIVRSARLRTPDGADGLRLEYVNGTDWDAPATIDTVTSSSMIRFFGTTPDEIDATAFGARVSGSFVPEIDGPHEIGVVSTGPVTMTARTGDGDPIVVVDDPDMLLPRTREFFGYGSEESVATVECRAGEPVHLEVKWRTSAENGFAALRIGVRPPEPSDLIDRAVAAAAEADVAVVVVGTNDEWETEGFDREVMSLPGRQDELVERVVAANPNTVVVVNAGSPVSMDWAADDHPRPAAAIVTSFFAGQEQAEAMVDVLTGVADPAGRLPITYPQRLADTPAFEHHEPVRSAGRPPQQRYAEGLFIGHRHYEANDVAPRFWLGHGLSYGSVEWSTPTASRTSDTAASLDDSPIVVSLSLTNTSDRDATSVVQCYVAPIAPSVERPVRELKAWAKESLPAQARRDVSIELGSSAFRHWDEESGAWKVEPGEYDIVVATSADPDDEHERLRITIT</sequence>
<dbReference type="InterPro" id="IPR013783">
    <property type="entry name" value="Ig-like_fold"/>
</dbReference>
<evidence type="ECO:0000313" key="5">
    <source>
        <dbReference type="Proteomes" id="UP000011863"/>
    </source>
</evidence>
<dbReference type="AlphaFoldDB" id="A0A6C7EB32"/>
<dbReference type="Gene3D" id="2.60.120.260">
    <property type="entry name" value="Galactose-binding domain-like"/>
    <property type="match status" value="1"/>
</dbReference>
<gene>
    <name evidence="4" type="ORF">YM304_36330</name>
</gene>
<dbReference type="GO" id="GO:0009251">
    <property type="term" value="P:glucan catabolic process"/>
    <property type="evidence" value="ECO:0007669"/>
    <property type="project" value="TreeGrafter"/>
</dbReference>
<reference evidence="4 5" key="1">
    <citation type="journal article" date="2013" name="Int. J. Syst. Evol. Microbiol.">
        <title>Ilumatobacter nonamiense sp. nov. and Ilumatobacter coccineum sp. nov., isolated from seashore sand.</title>
        <authorList>
            <person name="Matsumoto A."/>
            <person name="Kasai H."/>
            <person name="Matsuo Y."/>
            <person name="Shizuri Y."/>
            <person name="Ichikawa N."/>
            <person name="Fujita N."/>
            <person name="Omura S."/>
            <person name="Takahashi Y."/>
        </authorList>
    </citation>
    <scope>NUCLEOTIDE SEQUENCE [LARGE SCALE GENOMIC DNA]</scope>
    <source>
        <strain evidence="5">NBRC 103263 / KCTC 29153 / YM16-304</strain>
    </source>
</reference>
<protein>
    <submittedName>
        <fullName evidence="4">Beta-glucosidase</fullName>
        <ecNumber evidence="4">3.2.1.21</ecNumber>
    </submittedName>
</protein>
<dbReference type="InterPro" id="IPR026891">
    <property type="entry name" value="Fn3-like"/>
</dbReference>
<dbReference type="InterPro" id="IPR017853">
    <property type="entry name" value="GH"/>
</dbReference>